<evidence type="ECO:0000256" key="2">
    <source>
        <dbReference type="ARBA" id="ARBA00022840"/>
    </source>
</evidence>
<evidence type="ECO:0000256" key="4">
    <source>
        <dbReference type="ARBA" id="ARBA00023163"/>
    </source>
</evidence>
<dbReference type="InterPro" id="IPR058031">
    <property type="entry name" value="AAA_lid_NorR"/>
</dbReference>
<dbReference type="SUPFAM" id="SSF46689">
    <property type="entry name" value="Homeodomain-like"/>
    <property type="match status" value="1"/>
</dbReference>
<dbReference type="InterPro" id="IPR013656">
    <property type="entry name" value="PAS_4"/>
</dbReference>
<dbReference type="InterPro" id="IPR025944">
    <property type="entry name" value="Sigma_54_int_dom_CS"/>
</dbReference>
<dbReference type="GO" id="GO:0006355">
    <property type="term" value="P:regulation of DNA-templated transcription"/>
    <property type="evidence" value="ECO:0007669"/>
    <property type="project" value="InterPro"/>
</dbReference>
<dbReference type="Pfam" id="PF06506">
    <property type="entry name" value="PrpR_N"/>
    <property type="match status" value="1"/>
</dbReference>
<dbReference type="InterPro" id="IPR027417">
    <property type="entry name" value="P-loop_NTPase"/>
</dbReference>
<name>Q2T371_BURTA</name>
<dbReference type="InterPro" id="IPR012704">
    <property type="entry name" value="Sig_transdc_resp-reg_PrpR"/>
</dbReference>
<dbReference type="Pfam" id="PF25601">
    <property type="entry name" value="AAA_lid_14"/>
    <property type="match status" value="1"/>
</dbReference>
<dbReference type="GO" id="GO:0043565">
    <property type="term" value="F:sequence-specific DNA binding"/>
    <property type="evidence" value="ECO:0007669"/>
    <property type="project" value="InterPro"/>
</dbReference>
<dbReference type="GO" id="GO:0019629">
    <property type="term" value="P:propionate catabolic process, 2-methylcitrate cycle"/>
    <property type="evidence" value="ECO:0007669"/>
    <property type="project" value="InterPro"/>
</dbReference>
<dbReference type="GO" id="GO:0005524">
    <property type="term" value="F:ATP binding"/>
    <property type="evidence" value="ECO:0007669"/>
    <property type="project" value="UniProtKB-KW"/>
</dbReference>
<feature type="region of interest" description="Disordered" evidence="5">
    <location>
        <begin position="648"/>
        <end position="667"/>
    </location>
</feature>
<evidence type="ECO:0000313" key="8">
    <source>
        <dbReference type="EMBL" id="ABC35821.1"/>
    </source>
</evidence>
<accession>Q2T371</accession>
<dbReference type="SUPFAM" id="SSF159800">
    <property type="entry name" value="PrpR receptor domain-like"/>
    <property type="match status" value="1"/>
</dbReference>
<dbReference type="KEGG" id="bte:BTH_II2190"/>
<evidence type="ECO:0000313" key="9">
    <source>
        <dbReference type="Proteomes" id="UP000001930"/>
    </source>
</evidence>
<keyword evidence="1" id="KW-0547">Nucleotide-binding</keyword>
<dbReference type="InterPro" id="IPR000014">
    <property type="entry name" value="PAS"/>
</dbReference>
<dbReference type="Pfam" id="PF00158">
    <property type="entry name" value="Sigma54_activat"/>
    <property type="match status" value="1"/>
</dbReference>
<keyword evidence="2" id="KW-0067">ATP-binding</keyword>
<dbReference type="InterPro" id="IPR035965">
    <property type="entry name" value="PAS-like_dom_sf"/>
</dbReference>
<dbReference type="Gene3D" id="3.40.50.2300">
    <property type="match status" value="1"/>
</dbReference>
<dbReference type="PANTHER" id="PTHR32071">
    <property type="entry name" value="TRANSCRIPTIONAL REGULATORY PROTEIN"/>
    <property type="match status" value="1"/>
</dbReference>
<gene>
    <name evidence="8" type="primary">prpR</name>
    <name evidence="8" type="ordered locus">BTH_II2190</name>
</gene>
<dbReference type="Gene3D" id="1.10.8.60">
    <property type="match status" value="1"/>
</dbReference>
<feature type="domain" description="PAS" evidence="7">
    <location>
        <begin position="241"/>
        <end position="294"/>
    </location>
</feature>
<dbReference type="InterPro" id="IPR002197">
    <property type="entry name" value="HTH_Fis"/>
</dbReference>
<dbReference type="PROSITE" id="PS50112">
    <property type="entry name" value="PAS"/>
    <property type="match status" value="1"/>
</dbReference>
<dbReference type="FunFam" id="3.40.50.300:FF:000006">
    <property type="entry name" value="DNA-binding transcriptional regulator NtrC"/>
    <property type="match status" value="1"/>
</dbReference>
<dbReference type="EMBL" id="CP000085">
    <property type="protein sequence ID" value="ABC35821.1"/>
    <property type="molecule type" value="Genomic_DNA"/>
</dbReference>
<dbReference type="Gene3D" id="3.40.50.300">
    <property type="entry name" value="P-loop containing nucleotide triphosphate hydrolases"/>
    <property type="match status" value="1"/>
</dbReference>
<dbReference type="GO" id="GO:0005737">
    <property type="term" value="C:cytoplasm"/>
    <property type="evidence" value="ECO:0007669"/>
    <property type="project" value="InterPro"/>
</dbReference>
<dbReference type="InterPro" id="IPR025662">
    <property type="entry name" value="Sigma_54_int_dom_ATP-bd_1"/>
</dbReference>
<dbReference type="Pfam" id="PF08448">
    <property type="entry name" value="PAS_4"/>
    <property type="match status" value="1"/>
</dbReference>
<dbReference type="SUPFAM" id="SSF52540">
    <property type="entry name" value="P-loop containing nucleoside triphosphate hydrolases"/>
    <property type="match status" value="1"/>
</dbReference>
<evidence type="ECO:0000256" key="1">
    <source>
        <dbReference type="ARBA" id="ARBA00022741"/>
    </source>
</evidence>
<evidence type="ECO:0000259" key="7">
    <source>
        <dbReference type="PROSITE" id="PS50112"/>
    </source>
</evidence>
<dbReference type="NCBIfam" id="TIGR02329">
    <property type="entry name" value="propionate_PrpR"/>
    <property type="match status" value="1"/>
</dbReference>
<sequence length="735" mass="79079">MRWSDDFNMEIEIPKLKSTRDNAIHLLSSPRRGARRVPSLSMSTLPETGVRPRVWAVGISRLRALFRDIADEYEERADLRIIARGYEEAITALATAGAERPDAIVAAGSNGTYLKARVRVPVVLVNPTGFDVMHALARARRDARRIALVSYGETPPEVRSFAAAYGLDVVFASYQSAQEAETRVLEMRERGIETVVGPGLVTDLAANAGMGAVFVYSHASVRAAVNTALEVAHATHAEALRRERLDNLLQHLRDGVVALDREGRVEAINERLALALGVSPSAAVGRALDDLTPELRTLRAADGDTLATVRGVRYVVHRGPLAASSGAPGSVLTFQESRAVERLDRTLRSHQHAQQFTARYRLDDIVGATPAIAHARDLARRYAKSDATVLILGESGTGKEMIAQSLHALSARRKYPFVAVNCGAFPESLLESELFGYEEGAFTGARRGGKAGLFEAAHRGTLFLDEIGEMPPSLQSRLLRVLQEREVVRVGSTEPVPIDIRVVAATHRPLFAAVEAGAFRADLYYRLNILNIGLPPLRERAADIPALAATLLAQAARREPRLAERLRDAHDAARALDAANAALIRYRWPGNVRELQNVIERIAVELADAAERGDAAVSVDTLRAIAPEVLALDAFAAGRGGDLNGGDVGGDVGRDADARRPTLVQRRRRAEADEIRAALDACGGDRDRACAMLGISKTTLWRKLAASEGKARGGGGGGGGGNDHGDDAQSPASRS</sequence>
<dbReference type="CDD" id="cd00009">
    <property type="entry name" value="AAA"/>
    <property type="match status" value="1"/>
</dbReference>
<feature type="region of interest" description="Disordered" evidence="5">
    <location>
        <begin position="706"/>
        <end position="735"/>
    </location>
</feature>
<evidence type="ECO:0000256" key="3">
    <source>
        <dbReference type="ARBA" id="ARBA00023015"/>
    </source>
</evidence>
<dbReference type="PROSITE" id="PS50045">
    <property type="entry name" value="SIGMA54_INTERACT_4"/>
    <property type="match status" value="1"/>
</dbReference>
<feature type="compositionally biased region" description="Gly residues" evidence="5">
    <location>
        <begin position="712"/>
        <end position="722"/>
    </location>
</feature>
<dbReference type="InterPro" id="IPR010524">
    <property type="entry name" value="Sig_transdc_resp-reg_PrpR_N"/>
</dbReference>
<dbReference type="Pfam" id="PF02954">
    <property type="entry name" value="HTH_8"/>
    <property type="match status" value="1"/>
</dbReference>
<dbReference type="GO" id="GO:0000156">
    <property type="term" value="F:phosphorelay response regulator activity"/>
    <property type="evidence" value="ECO:0007669"/>
    <property type="project" value="InterPro"/>
</dbReference>
<protein>
    <submittedName>
        <fullName evidence="8">Propionate catabolism operon regulatory protein PrpR</fullName>
    </submittedName>
</protein>
<evidence type="ECO:0000256" key="5">
    <source>
        <dbReference type="SAM" id="MobiDB-lite"/>
    </source>
</evidence>
<dbReference type="PROSITE" id="PS00688">
    <property type="entry name" value="SIGMA54_INTERACT_3"/>
    <property type="match status" value="1"/>
</dbReference>
<dbReference type="CDD" id="cd00130">
    <property type="entry name" value="PAS"/>
    <property type="match status" value="1"/>
</dbReference>
<dbReference type="PROSITE" id="PS00675">
    <property type="entry name" value="SIGMA54_INTERACT_1"/>
    <property type="match status" value="1"/>
</dbReference>
<proteinExistence type="predicted"/>
<organism evidence="8 9">
    <name type="scientific">Burkholderia thailandensis (strain ATCC 700388 / DSM 13276 / CCUG 48851 / CIP 106301 / E264)</name>
    <dbReference type="NCBI Taxonomy" id="271848"/>
    <lineage>
        <taxon>Bacteria</taxon>
        <taxon>Pseudomonadati</taxon>
        <taxon>Pseudomonadota</taxon>
        <taxon>Betaproteobacteria</taxon>
        <taxon>Burkholderiales</taxon>
        <taxon>Burkholderiaceae</taxon>
        <taxon>Burkholderia</taxon>
        <taxon>pseudomallei group</taxon>
    </lineage>
</organism>
<keyword evidence="9" id="KW-1185">Reference proteome</keyword>
<dbReference type="Gene3D" id="3.30.450.20">
    <property type="entry name" value="PAS domain"/>
    <property type="match status" value="1"/>
</dbReference>
<reference evidence="8 9" key="1">
    <citation type="journal article" date="2005" name="BMC Genomics">
        <title>Bacterial genome adaptation to niches: divergence of the potential virulence genes in three Burkholderia species of different survival strategies.</title>
        <authorList>
            <person name="Kim H.S."/>
            <person name="Schell M.A."/>
            <person name="Yu Y."/>
            <person name="Ulrich R.L."/>
            <person name="Sarria S.H."/>
            <person name="Nierman W.C."/>
            <person name="DeShazer D."/>
        </authorList>
    </citation>
    <scope>NUCLEOTIDE SEQUENCE [LARGE SCALE GENOMIC DNA]</scope>
    <source>
        <strain evidence="9">ATCC 700388 / DSM 13276 / CCUG 48851 / CIP 106301 / E264</strain>
    </source>
</reference>
<dbReference type="InterPro" id="IPR003593">
    <property type="entry name" value="AAA+_ATPase"/>
</dbReference>
<dbReference type="InterPro" id="IPR002078">
    <property type="entry name" value="Sigma_54_int"/>
</dbReference>
<dbReference type="Proteomes" id="UP000001930">
    <property type="component" value="Chromosome II"/>
</dbReference>
<keyword evidence="3" id="KW-0805">Transcription regulation</keyword>
<dbReference type="AlphaFoldDB" id="Q2T371"/>
<feature type="domain" description="Sigma-54 factor interaction" evidence="6">
    <location>
        <begin position="365"/>
        <end position="604"/>
    </location>
</feature>
<dbReference type="InterPro" id="IPR009057">
    <property type="entry name" value="Homeodomain-like_sf"/>
</dbReference>
<dbReference type="PANTHER" id="PTHR32071:SF81">
    <property type="entry name" value="PROPIONATE CATABOLISM OPERON REGULATORY PROTEIN"/>
    <property type="match status" value="1"/>
</dbReference>
<dbReference type="Gene3D" id="1.10.10.60">
    <property type="entry name" value="Homeodomain-like"/>
    <property type="match status" value="1"/>
</dbReference>
<keyword evidence="4" id="KW-0804">Transcription</keyword>
<dbReference type="SMART" id="SM00091">
    <property type="entry name" value="PAS"/>
    <property type="match status" value="1"/>
</dbReference>
<dbReference type="SMART" id="SM00382">
    <property type="entry name" value="AAA"/>
    <property type="match status" value="1"/>
</dbReference>
<evidence type="ECO:0000259" key="6">
    <source>
        <dbReference type="PROSITE" id="PS50045"/>
    </source>
</evidence>
<dbReference type="HOGENOM" id="CLU_000445_8_5_4"/>
<dbReference type="SUPFAM" id="SSF55785">
    <property type="entry name" value="PYP-like sensor domain (PAS domain)"/>
    <property type="match status" value="1"/>
</dbReference>